<evidence type="ECO:0008006" key="3">
    <source>
        <dbReference type="Google" id="ProtNLM"/>
    </source>
</evidence>
<protein>
    <recommendedName>
        <fullName evidence="3">BNR repeat-like domain-containing protein</fullName>
    </recommendedName>
</protein>
<evidence type="ECO:0000313" key="1">
    <source>
        <dbReference type="EMBL" id="SES72929.1"/>
    </source>
</evidence>
<name>A0A1H9YW68_9FIRM</name>
<organism evidence="1 2">
    <name type="scientific">Natronincola peptidivorans</name>
    <dbReference type="NCBI Taxonomy" id="426128"/>
    <lineage>
        <taxon>Bacteria</taxon>
        <taxon>Bacillati</taxon>
        <taxon>Bacillota</taxon>
        <taxon>Clostridia</taxon>
        <taxon>Peptostreptococcales</taxon>
        <taxon>Natronincolaceae</taxon>
        <taxon>Natronincola</taxon>
    </lineage>
</organism>
<keyword evidence="2" id="KW-1185">Reference proteome</keyword>
<reference evidence="1 2" key="1">
    <citation type="submission" date="2016-10" db="EMBL/GenBank/DDBJ databases">
        <authorList>
            <person name="de Groot N.N."/>
        </authorList>
    </citation>
    <scope>NUCLEOTIDE SEQUENCE [LARGE SCALE GENOMIC DNA]</scope>
    <source>
        <strain evidence="1 2">DSM 18979</strain>
    </source>
</reference>
<dbReference type="STRING" id="426128.SAMN05660297_00418"/>
<gene>
    <name evidence="1" type="ORF">SAMN05660297_00418</name>
</gene>
<dbReference type="EMBL" id="FOHU01000001">
    <property type="protein sequence ID" value="SES72929.1"/>
    <property type="molecule type" value="Genomic_DNA"/>
</dbReference>
<dbReference type="OrthoDB" id="1706352at2"/>
<accession>A0A1H9YW68</accession>
<evidence type="ECO:0000313" key="2">
    <source>
        <dbReference type="Proteomes" id="UP000199568"/>
    </source>
</evidence>
<dbReference type="Proteomes" id="UP000199568">
    <property type="component" value="Unassembled WGS sequence"/>
</dbReference>
<proteinExistence type="predicted"/>
<dbReference type="SUPFAM" id="SSF89372">
    <property type="entry name" value="Fucose-specific lectin"/>
    <property type="match status" value="1"/>
</dbReference>
<dbReference type="AlphaFoldDB" id="A0A1H9YW68"/>
<dbReference type="RefSeq" id="WP_090438532.1">
    <property type="nucleotide sequence ID" value="NZ_FOHU01000001.1"/>
</dbReference>
<sequence>MGFVTGYEFIVITSKNQIYNFYLNEKQQLEYITTDESRRWAEKSIVSQEKVNSFSIEIDPMDKIHILTYTKKGALYYHFLSNDQWMHEIIKDYSPDNFIVYYPVIKRFDQDIHFFYYLQSKKKKNICDLVHLIQDGDKFKEILSINATYDKYMNPFHIFDGKENLYLLYTSIEENYSQLFLNTYDKINSKWEKSIQITHSPIDKVYLYGLFINDADFHISWSEHDEKGLIVKYMCSHKNKLKETTTVLSLSEKLNCSFPILINYKNILWCVWTQMNKLYSCYSIDEGESWSMPTLRHESQGIGFKLYGYRSNTDSIENSIHCNYLFGSLYPKIQFLGFGGEKYDEI</sequence>